<accession>A0A2D3VD62</accession>
<dbReference type="AlphaFoldDB" id="A0A2D3VD62"/>
<dbReference type="InterPro" id="IPR027417">
    <property type="entry name" value="P-loop_NTPase"/>
</dbReference>
<dbReference type="Gene3D" id="3.40.50.300">
    <property type="entry name" value="P-loop containing nucleotide triphosphate hydrolases"/>
    <property type="match status" value="1"/>
</dbReference>
<evidence type="ECO:0000313" key="2">
    <source>
        <dbReference type="Proteomes" id="UP000225277"/>
    </source>
</evidence>
<proteinExistence type="predicted"/>
<reference evidence="1 2" key="1">
    <citation type="submission" date="2016-03" db="EMBL/GenBank/DDBJ databases">
        <authorList>
            <person name="Ploux O."/>
        </authorList>
    </citation>
    <scope>NUCLEOTIDE SEQUENCE [LARGE SCALE GENOMIC DNA]</scope>
    <source>
        <strain evidence="1 2">URUG2</strain>
    </source>
</reference>
<dbReference type="Proteomes" id="UP000225277">
    <property type="component" value="Unassembled WGS sequence"/>
</dbReference>
<dbReference type="RefSeq" id="XP_023625373.1">
    <property type="nucleotide sequence ID" value="XM_023769605.1"/>
</dbReference>
<evidence type="ECO:0000313" key="1">
    <source>
        <dbReference type="EMBL" id="CZT18483.1"/>
    </source>
</evidence>
<dbReference type="EMBL" id="FJUY01000005">
    <property type="protein sequence ID" value="CZT18483.1"/>
    <property type="molecule type" value="Genomic_DNA"/>
</dbReference>
<organism evidence="1 2">
    <name type="scientific">Ramularia collo-cygni</name>
    <dbReference type="NCBI Taxonomy" id="112498"/>
    <lineage>
        <taxon>Eukaryota</taxon>
        <taxon>Fungi</taxon>
        <taxon>Dikarya</taxon>
        <taxon>Ascomycota</taxon>
        <taxon>Pezizomycotina</taxon>
        <taxon>Dothideomycetes</taxon>
        <taxon>Dothideomycetidae</taxon>
        <taxon>Mycosphaerellales</taxon>
        <taxon>Mycosphaerellaceae</taxon>
        <taxon>Ramularia</taxon>
    </lineage>
</organism>
<gene>
    <name evidence="1" type="ORF">RCC_04328</name>
</gene>
<protein>
    <submittedName>
        <fullName evidence="1">Uncharacterized protein</fullName>
    </submittedName>
</protein>
<dbReference type="GeneID" id="35599504"/>
<keyword evidence="2" id="KW-1185">Reference proteome</keyword>
<name>A0A2D3VD62_9PEZI</name>
<sequence length="208" mass="23273">MTSLVASRLASHFGLYHFSVREHILSLAKSVESDPVGAYKAGSLGWLHPEALARYVNEDRIHEIPGKLLVGLVRKKIDALVAEGHRRFVMTDHPESIDAFTRFLGLQGERGISDVKCVVWLHDLTQASVISNDRKLAMKYFRATNREISVQVDGRSGDEVYGDLMRAFYQRVLAAGGGFLEEKGDEAMDADVEKEEIEGPKRVDFVRT</sequence>